<dbReference type="OrthoDB" id="3205647at2"/>
<accession>A0A7I9V1E1</accession>
<feature type="domain" description="NAD-dependent epimerase/dehydratase" evidence="1">
    <location>
        <begin position="15"/>
        <end position="243"/>
    </location>
</feature>
<evidence type="ECO:0000313" key="3">
    <source>
        <dbReference type="Proteomes" id="UP000444980"/>
    </source>
</evidence>
<proteinExistence type="predicted"/>
<sequence length="353" mass="38771">MVQDSSAEAVPPRVVLVTGASTFLGGYLVARLAANPDIEKVLAVDSRVPSKVLLRRMGRAEFLRLDIRRPTIAKTIAAYEVDTVVHAATSVMDLSPHSAAIKEFNVVGAMQVCAACQRSPSVKRLVLRSTAMVYGASSKDPAYFREGDRARSEPRSGYGRDLLDIEGYARGLSRRRPDIDVTIARYQAILGPRIQTRMGAYLSAPVVPTVIGFQPRMQFLHEEDALGALEHLTLTPRPGTFNIAADGVLTLTQAIRRAGRIELPVPGGLVTPISGVFSDVRSARLRSSQMDFLTYGRVLDNTRMHTALGFEPRFTTSQTLDDFIERGASDMVISPQRWRELEQRVVSAAHQLL</sequence>
<dbReference type="PANTHER" id="PTHR43245:SF52">
    <property type="entry name" value="NAD-DEPENDENT EPIMERASE_DEHYDRATASE"/>
    <property type="match status" value="1"/>
</dbReference>
<dbReference type="InterPro" id="IPR001509">
    <property type="entry name" value="Epimerase_deHydtase"/>
</dbReference>
<reference evidence="3" key="1">
    <citation type="submission" date="2019-06" db="EMBL/GenBank/DDBJ databases">
        <title>Gordonia isolated from sludge of a wastewater treatment plant.</title>
        <authorList>
            <person name="Tamura T."/>
            <person name="Aoyama K."/>
            <person name="Kang Y."/>
            <person name="Saito S."/>
            <person name="Akiyama N."/>
            <person name="Yazawa K."/>
            <person name="Gonoi T."/>
            <person name="Mikami Y."/>
        </authorList>
    </citation>
    <scope>NUCLEOTIDE SEQUENCE [LARGE SCALE GENOMIC DNA]</scope>
    <source>
        <strain evidence="3">NBRC 107697</strain>
    </source>
</reference>
<dbReference type="RefSeq" id="WP_161928331.1">
    <property type="nucleotide sequence ID" value="NZ_BJOU01000017.1"/>
</dbReference>
<evidence type="ECO:0000313" key="2">
    <source>
        <dbReference type="EMBL" id="GED99002.1"/>
    </source>
</evidence>
<dbReference type="InterPro" id="IPR036291">
    <property type="entry name" value="NAD(P)-bd_dom_sf"/>
</dbReference>
<evidence type="ECO:0000259" key="1">
    <source>
        <dbReference type="Pfam" id="PF01370"/>
    </source>
</evidence>
<dbReference type="EMBL" id="BJOU01000017">
    <property type="protein sequence ID" value="GED99002.1"/>
    <property type="molecule type" value="Genomic_DNA"/>
</dbReference>
<dbReference type="InterPro" id="IPR050177">
    <property type="entry name" value="Lipid_A_modif_metabolic_enz"/>
</dbReference>
<dbReference type="Pfam" id="PF01370">
    <property type="entry name" value="Epimerase"/>
    <property type="match status" value="1"/>
</dbReference>
<name>A0A7I9V1E1_9ACTN</name>
<keyword evidence="3" id="KW-1185">Reference proteome</keyword>
<dbReference type="AlphaFoldDB" id="A0A7I9V1E1"/>
<gene>
    <name evidence="2" type="ORF">nbrc107697_30410</name>
</gene>
<protein>
    <submittedName>
        <fullName evidence="2">Putative UDP-glucose 4-epimerase GalE1</fullName>
    </submittedName>
</protein>
<dbReference type="Proteomes" id="UP000444980">
    <property type="component" value="Unassembled WGS sequence"/>
</dbReference>
<organism evidence="2 3">
    <name type="scientific">Gordonia crocea</name>
    <dbReference type="NCBI Taxonomy" id="589162"/>
    <lineage>
        <taxon>Bacteria</taxon>
        <taxon>Bacillati</taxon>
        <taxon>Actinomycetota</taxon>
        <taxon>Actinomycetes</taxon>
        <taxon>Mycobacteriales</taxon>
        <taxon>Gordoniaceae</taxon>
        <taxon>Gordonia</taxon>
    </lineage>
</organism>
<comment type="caution">
    <text evidence="2">The sequence shown here is derived from an EMBL/GenBank/DDBJ whole genome shotgun (WGS) entry which is preliminary data.</text>
</comment>
<dbReference type="PANTHER" id="PTHR43245">
    <property type="entry name" value="BIFUNCTIONAL POLYMYXIN RESISTANCE PROTEIN ARNA"/>
    <property type="match status" value="1"/>
</dbReference>
<dbReference type="SUPFAM" id="SSF51735">
    <property type="entry name" value="NAD(P)-binding Rossmann-fold domains"/>
    <property type="match status" value="1"/>
</dbReference>
<dbReference type="Gene3D" id="3.40.50.720">
    <property type="entry name" value="NAD(P)-binding Rossmann-like Domain"/>
    <property type="match status" value="1"/>
</dbReference>